<keyword evidence="1" id="KW-0677">Repeat</keyword>
<dbReference type="EMBL" id="KZ678135">
    <property type="protein sequence ID" value="PSN66833.1"/>
    <property type="molecule type" value="Genomic_DNA"/>
</dbReference>
<accession>A0A2T2NN27</accession>
<feature type="repeat" description="RCC1" evidence="2">
    <location>
        <begin position="109"/>
        <end position="173"/>
    </location>
</feature>
<dbReference type="InterPro" id="IPR000408">
    <property type="entry name" value="Reg_chr_condens"/>
</dbReference>
<name>A0A2T2NN27_CORCC</name>
<evidence type="ECO:0000313" key="5">
    <source>
        <dbReference type="Proteomes" id="UP000240883"/>
    </source>
</evidence>
<evidence type="ECO:0000313" key="4">
    <source>
        <dbReference type="EMBL" id="PSN66833.1"/>
    </source>
</evidence>
<keyword evidence="5" id="KW-1185">Reference proteome</keyword>
<dbReference type="Proteomes" id="UP000240883">
    <property type="component" value="Unassembled WGS sequence"/>
</dbReference>
<dbReference type="OrthoDB" id="5370059at2759"/>
<dbReference type="InterPro" id="IPR051210">
    <property type="entry name" value="Ub_ligase/GEF_domain"/>
</dbReference>
<dbReference type="SUPFAM" id="SSF50985">
    <property type="entry name" value="RCC1/BLIP-II"/>
    <property type="match status" value="1"/>
</dbReference>
<feature type="repeat" description="RCC1" evidence="2">
    <location>
        <begin position="174"/>
        <end position="226"/>
    </location>
</feature>
<evidence type="ECO:0000256" key="1">
    <source>
        <dbReference type="ARBA" id="ARBA00022737"/>
    </source>
</evidence>
<feature type="repeat" description="RCC1" evidence="2">
    <location>
        <begin position="3"/>
        <end position="53"/>
    </location>
</feature>
<dbReference type="Gene3D" id="2.130.10.30">
    <property type="entry name" value="Regulator of chromosome condensation 1/beta-lactamase-inhibitor protein II"/>
    <property type="match status" value="2"/>
</dbReference>
<feature type="region of interest" description="Disordered" evidence="3">
    <location>
        <begin position="119"/>
        <end position="148"/>
    </location>
</feature>
<sequence length="372" mass="39717">MSYTLYTFGSNGESQLGTPAAEIVPTPQLALALSTPLDSIHGGDNHSLLLTPSGVIYAAGDNTKGQLGLSPAQTPRLPAFQQRYERISFAAATCTTSAYVINRSPDQAPLLITEGTAQWGELGRGPDTTNTESHPTTHSQANFPHTEPLPISLPSPVRALAAGAWHYVALLSDNTLWGWGKSRNGQLGPSLTSTPKLPTPTRLPALDFAPAAIACGKEFTYLVASPKDGRHALLGADRFGLVSRMPPHVRGWKKVGATWNAVFVLFDDGRVVGWGKENLWRAVPEGLPFVEDMAVGSEHVLAVVRGEGGVRRVVSWGWGKHGNCGEIESMGCRNDMVDGVWNEIQVGEEGDVVEGIGAGFCTSFVLVKNNTK</sequence>
<protein>
    <submittedName>
        <fullName evidence="4">RCC1/BLIP-II</fullName>
    </submittedName>
</protein>
<proteinExistence type="predicted"/>
<dbReference type="Pfam" id="PF13540">
    <property type="entry name" value="RCC1_2"/>
    <property type="match status" value="2"/>
</dbReference>
<dbReference type="STRING" id="1448308.A0A2T2NN27"/>
<dbReference type="AlphaFoldDB" id="A0A2T2NN27"/>
<dbReference type="InterPro" id="IPR009091">
    <property type="entry name" value="RCC1/BLIP-II"/>
</dbReference>
<dbReference type="PANTHER" id="PTHR22870">
    <property type="entry name" value="REGULATOR OF CHROMOSOME CONDENSATION"/>
    <property type="match status" value="1"/>
</dbReference>
<feature type="compositionally biased region" description="Polar residues" evidence="3">
    <location>
        <begin position="127"/>
        <end position="143"/>
    </location>
</feature>
<gene>
    <name evidence="4" type="ORF">BS50DRAFT_676543</name>
</gene>
<dbReference type="PROSITE" id="PS50012">
    <property type="entry name" value="RCC1_3"/>
    <property type="match status" value="3"/>
</dbReference>
<evidence type="ECO:0000256" key="2">
    <source>
        <dbReference type="PROSITE-ProRule" id="PRU00235"/>
    </source>
</evidence>
<dbReference type="PRINTS" id="PR00633">
    <property type="entry name" value="RCCNDNSATION"/>
</dbReference>
<reference evidence="4 5" key="1">
    <citation type="journal article" date="2018" name="Front. Microbiol.">
        <title>Genome-Wide Analysis of Corynespora cassiicola Leaf Fall Disease Putative Effectors.</title>
        <authorList>
            <person name="Lopez D."/>
            <person name="Ribeiro S."/>
            <person name="Label P."/>
            <person name="Fumanal B."/>
            <person name="Venisse J.S."/>
            <person name="Kohler A."/>
            <person name="de Oliveira R.R."/>
            <person name="Labutti K."/>
            <person name="Lipzen A."/>
            <person name="Lail K."/>
            <person name="Bauer D."/>
            <person name="Ohm R.A."/>
            <person name="Barry K.W."/>
            <person name="Spatafora J."/>
            <person name="Grigoriev I.V."/>
            <person name="Martin F.M."/>
            <person name="Pujade-Renaud V."/>
        </authorList>
    </citation>
    <scope>NUCLEOTIDE SEQUENCE [LARGE SCALE GENOMIC DNA]</scope>
    <source>
        <strain evidence="4 5">Philippines</strain>
    </source>
</reference>
<dbReference type="PANTHER" id="PTHR22870:SF466">
    <property type="entry name" value="ANKYRIN REPEAT-CONTAINING PROTEIN"/>
    <property type="match status" value="1"/>
</dbReference>
<evidence type="ECO:0000256" key="3">
    <source>
        <dbReference type="SAM" id="MobiDB-lite"/>
    </source>
</evidence>
<organism evidence="4 5">
    <name type="scientific">Corynespora cassiicola Philippines</name>
    <dbReference type="NCBI Taxonomy" id="1448308"/>
    <lineage>
        <taxon>Eukaryota</taxon>
        <taxon>Fungi</taxon>
        <taxon>Dikarya</taxon>
        <taxon>Ascomycota</taxon>
        <taxon>Pezizomycotina</taxon>
        <taxon>Dothideomycetes</taxon>
        <taxon>Pleosporomycetidae</taxon>
        <taxon>Pleosporales</taxon>
        <taxon>Corynesporascaceae</taxon>
        <taxon>Corynespora</taxon>
    </lineage>
</organism>